<dbReference type="RefSeq" id="WP_103890888.1">
    <property type="nucleotide sequence ID" value="NZ_FNVU01000031.1"/>
</dbReference>
<dbReference type="Proteomes" id="UP000236754">
    <property type="component" value="Unassembled WGS sequence"/>
</dbReference>
<name>A0A1H6EAL3_9ACTN</name>
<accession>A0A1H6EAL3</accession>
<feature type="compositionally biased region" description="Low complexity" evidence="1">
    <location>
        <begin position="93"/>
        <end position="113"/>
    </location>
</feature>
<dbReference type="EMBL" id="FNVU01000031">
    <property type="protein sequence ID" value="SEG94908.1"/>
    <property type="molecule type" value="Genomic_DNA"/>
</dbReference>
<dbReference type="OrthoDB" id="4306095at2"/>
<proteinExistence type="predicted"/>
<dbReference type="AlphaFoldDB" id="A0A1H6EAL3"/>
<organism evidence="2 3">
    <name type="scientific">Actinacidiphila yanglinensis</name>
    <dbReference type="NCBI Taxonomy" id="310779"/>
    <lineage>
        <taxon>Bacteria</taxon>
        <taxon>Bacillati</taxon>
        <taxon>Actinomycetota</taxon>
        <taxon>Actinomycetes</taxon>
        <taxon>Kitasatosporales</taxon>
        <taxon>Streptomycetaceae</taxon>
        <taxon>Actinacidiphila</taxon>
    </lineage>
</organism>
<gene>
    <name evidence="2" type="ORF">SAMN05216223_13163</name>
</gene>
<reference evidence="2 3" key="1">
    <citation type="submission" date="2016-10" db="EMBL/GenBank/DDBJ databases">
        <authorList>
            <person name="de Groot N.N."/>
        </authorList>
    </citation>
    <scope>NUCLEOTIDE SEQUENCE [LARGE SCALE GENOMIC DNA]</scope>
    <source>
        <strain evidence="2 3">CGMCC 4.2023</strain>
    </source>
</reference>
<protein>
    <submittedName>
        <fullName evidence="2">Uncharacterized protein</fullName>
    </submittedName>
</protein>
<evidence type="ECO:0000313" key="2">
    <source>
        <dbReference type="EMBL" id="SEG94908.1"/>
    </source>
</evidence>
<feature type="region of interest" description="Disordered" evidence="1">
    <location>
        <begin position="76"/>
        <end position="142"/>
    </location>
</feature>
<evidence type="ECO:0000313" key="3">
    <source>
        <dbReference type="Proteomes" id="UP000236754"/>
    </source>
</evidence>
<sequence length="142" mass="14759">MLTLAGYRVDLDPQLNTRHAVPVDDPHSGYRLSDQLRAPTEAMGAETYDSAANLTDQVVDDVHGLPPALTQFLQAAGQQALTASTEPPPVPPQTSKKPPARSPASPRAWPTPTNTSVVSARPIAPEPPAAGIGGTAPPAHGH</sequence>
<keyword evidence="3" id="KW-1185">Reference proteome</keyword>
<evidence type="ECO:0000256" key="1">
    <source>
        <dbReference type="SAM" id="MobiDB-lite"/>
    </source>
</evidence>